<feature type="region of interest" description="Disordered" evidence="1">
    <location>
        <begin position="1"/>
        <end position="80"/>
    </location>
</feature>
<reference evidence="2 3" key="1">
    <citation type="submission" date="2021-01" db="EMBL/GenBank/DDBJ databases">
        <title>Whole genome shotgun sequence of Plantactinospora mayteni NBRC 109088.</title>
        <authorList>
            <person name="Komaki H."/>
            <person name="Tamura T."/>
        </authorList>
    </citation>
    <scope>NUCLEOTIDE SEQUENCE [LARGE SCALE GENOMIC DNA]</scope>
    <source>
        <strain evidence="2 3">NBRC 109088</strain>
    </source>
</reference>
<sequence length="80" mass="9045">MAKDDEPVDDLHSVAWAPPDLSSHPPVSRLDYGDADQRAEMDGVDEMSPEEPVALVDTPKSIREPFSQTEKRRNQRRMPT</sequence>
<dbReference type="EMBL" id="BONX01000018">
    <property type="protein sequence ID" value="GIG96290.1"/>
    <property type="molecule type" value="Genomic_DNA"/>
</dbReference>
<accession>A0ABQ4ENU6</accession>
<organism evidence="2 3">
    <name type="scientific">Plantactinospora mayteni</name>
    <dbReference type="NCBI Taxonomy" id="566021"/>
    <lineage>
        <taxon>Bacteria</taxon>
        <taxon>Bacillati</taxon>
        <taxon>Actinomycetota</taxon>
        <taxon>Actinomycetes</taxon>
        <taxon>Micromonosporales</taxon>
        <taxon>Micromonosporaceae</taxon>
        <taxon>Plantactinospora</taxon>
    </lineage>
</organism>
<evidence type="ECO:0000313" key="3">
    <source>
        <dbReference type="Proteomes" id="UP000621500"/>
    </source>
</evidence>
<name>A0ABQ4ENU6_9ACTN</name>
<feature type="compositionally biased region" description="Basic and acidic residues" evidence="1">
    <location>
        <begin position="31"/>
        <end position="41"/>
    </location>
</feature>
<feature type="compositionally biased region" description="Basic and acidic residues" evidence="1">
    <location>
        <begin position="1"/>
        <end position="12"/>
    </location>
</feature>
<evidence type="ECO:0000313" key="2">
    <source>
        <dbReference type="EMBL" id="GIG96290.1"/>
    </source>
</evidence>
<dbReference type="RefSeq" id="WP_203858080.1">
    <property type="nucleotide sequence ID" value="NZ_BAAAZQ010000004.1"/>
</dbReference>
<gene>
    <name evidence="2" type="ORF">Pma05_28630</name>
</gene>
<dbReference type="Proteomes" id="UP000621500">
    <property type="component" value="Unassembled WGS sequence"/>
</dbReference>
<comment type="caution">
    <text evidence="2">The sequence shown here is derived from an EMBL/GenBank/DDBJ whole genome shotgun (WGS) entry which is preliminary data.</text>
</comment>
<keyword evidence="3" id="KW-1185">Reference proteome</keyword>
<evidence type="ECO:0000256" key="1">
    <source>
        <dbReference type="SAM" id="MobiDB-lite"/>
    </source>
</evidence>
<protein>
    <submittedName>
        <fullName evidence="2">Uncharacterized protein</fullName>
    </submittedName>
</protein>
<proteinExistence type="predicted"/>